<evidence type="ECO:0000256" key="1">
    <source>
        <dbReference type="SAM" id="MobiDB-lite"/>
    </source>
</evidence>
<gene>
    <name evidence="2" type="ORF">SDC9_144277</name>
</gene>
<proteinExistence type="predicted"/>
<feature type="region of interest" description="Disordered" evidence="1">
    <location>
        <begin position="66"/>
        <end position="87"/>
    </location>
</feature>
<sequence>MQALGRETGNLERSIYQAFSPEHSAAGQRAQYHVSWNHIKAPHGHLVEFGYLQRYRYYQDNQGRVRPMVRPGMDGKDPPGRRASQAEKDAYYVTLPTPKQVPGKAFVRSAGSALPDAIRAAEDELRRRIFERGAYYGA</sequence>
<feature type="compositionally biased region" description="Basic and acidic residues" evidence="1">
    <location>
        <begin position="73"/>
        <end position="87"/>
    </location>
</feature>
<organism evidence="2">
    <name type="scientific">bioreactor metagenome</name>
    <dbReference type="NCBI Taxonomy" id="1076179"/>
    <lineage>
        <taxon>unclassified sequences</taxon>
        <taxon>metagenomes</taxon>
        <taxon>ecological metagenomes</taxon>
    </lineage>
</organism>
<name>A0A645E5M2_9ZZZZ</name>
<accession>A0A645E5M2</accession>
<evidence type="ECO:0000313" key="2">
    <source>
        <dbReference type="EMBL" id="MPM97104.1"/>
    </source>
</evidence>
<dbReference type="EMBL" id="VSSQ01043419">
    <property type="protein sequence ID" value="MPM97104.1"/>
    <property type="molecule type" value="Genomic_DNA"/>
</dbReference>
<protein>
    <submittedName>
        <fullName evidence="2">Uncharacterized protein</fullName>
    </submittedName>
</protein>
<comment type="caution">
    <text evidence="2">The sequence shown here is derived from an EMBL/GenBank/DDBJ whole genome shotgun (WGS) entry which is preliminary data.</text>
</comment>
<dbReference type="AlphaFoldDB" id="A0A645E5M2"/>
<reference evidence="2" key="1">
    <citation type="submission" date="2019-08" db="EMBL/GenBank/DDBJ databases">
        <authorList>
            <person name="Kucharzyk K."/>
            <person name="Murdoch R.W."/>
            <person name="Higgins S."/>
            <person name="Loffler F."/>
        </authorList>
    </citation>
    <scope>NUCLEOTIDE SEQUENCE</scope>
</reference>